<dbReference type="eggNOG" id="KOG2853">
    <property type="taxonomic scope" value="Eukaryota"/>
</dbReference>
<dbReference type="InterPro" id="IPR036188">
    <property type="entry name" value="FAD/NAD-bd_sf"/>
</dbReference>
<dbReference type="SUPFAM" id="SSF51905">
    <property type="entry name" value="FAD/NAD(P)-binding domain"/>
    <property type="match status" value="1"/>
</dbReference>
<dbReference type="OrthoDB" id="424974at2759"/>
<dbReference type="Gene3D" id="3.50.50.60">
    <property type="entry name" value="FAD/NAD(P)-binding domain"/>
    <property type="match status" value="2"/>
</dbReference>
<dbReference type="KEGG" id="nfi:NFIA_048910"/>
<dbReference type="VEuPathDB" id="FungiDB:NFIA_048910"/>
<protein>
    <recommendedName>
        <fullName evidence="4">FAD dependent oxidoreductase domain-containing protein</fullName>
    </recommendedName>
</protein>
<evidence type="ECO:0000256" key="1">
    <source>
        <dbReference type="ARBA" id="ARBA00023002"/>
    </source>
</evidence>
<dbReference type="STRING" id="331117.A1DL82"/>
<dbReference type="EMBL" id="DS027698">
    <property type="protein sequence ID" value="EAW15553.1"/>
    <property type="molecule type" value="Genomic_DNA"/>
</dbReference>
<organism evidence="2 3">
    <name type="scientific">Neosartorya fischeri (strain ATCC 1020 / DSM 3700 / CBS 544.65 / FGSC A1164 / JCM 1740 / NRRL 181 / WB 181)</name>
    <name type="common">Aspergillus fischerianus</name>
    <dbReference type="NCBI Taxonomy" id="331117"/>
    <lineage>
        <taxon>Eukaryota</taxon>
        <taxon>Fungi</taxon>
        <taxon>Dikarya</taxon>
        <taxon>Ascomycota</taxon>
        <taxon>Pezizomycotina</taxon>
        <taxon>Eurotiomycetes</taxon>
        <taxon>Eurotiomycetidae</taxon>
        <taxon>Eurotiales</taxon>
        <taxon>Aspergillaceae</taxon>
        <taxon>Aspergillus</taxon>
        <taxon>Aspergillus subgen. Fumigati</taxon>
    </lineage>
</organism>
<dbReference type="GO" id="GO:0032981">
    <property type="term" value="P:mitochondrial respiratory chain complex I assembly"/>
    <property type="evidence" value="ECO:0007669"/>
    <property type="project" value="TreeGrafter"/>
</dbReference>
<evidence type="ECO:0000313" key="2">
    <source>
        <dbReference type="EMBL" id="EAW15553.1"/>
    </source>
</evidence>
<sequence length="160" mass="17954">MVGWLRKTTCENGVEYIQNKVVDISLEGNHVRNITLQSGEEITTSTLVNAAGIRAYSFSRLEGKDLPIEARRRYTYIFSVTDAWNGHYRLNTFDHNAIIGPLNEVSFLRGLSGHGSQQALACGRCVAELAVHGEYQTLDLSEIRYERIAENRPPTEQAVI</sequence>
<accession>A1DL82</accession>
<evidence type="ECO:0000313" key="3">
    <source>
        <dbReference type="Proteomes" id="UP000006702"/>
    </source>
</evidence>
<dbReference type="GO" id="GO:0005739">
    <property type="term" value="C:mitochondrion"/>
    <property type="evidence" value="ECO:0007669"/>
    <property type="project" value="GOC"/>
</dbReference>
<dbReference type="Gene3D" id="3.30.9.10">
    <property type="entry name" value="D-Amino Acid Oxidase, subunit A, domain 2"/>
    <property type="match status" value="2"/>
</dbReference>
<dbReference type="AlphaFoldDB" id="A1DL82"/>
<dbReference type="PANTHER" id="PTHR13847:SF287">
    <property type="entry name" value="FAD-DEPENDENT OXIDOREDUCTASE DOMAIN-CONTAINING PROTEIN 1"/>
    <property type="match status" value="1"/>
</dbReference>
<gene>
    <name evidence="2" type="ORF">NFIA_048910</name>
</gene>
<dbReference type="RefSeq" id="XP_001257450.1">
    <property type="nucleotide sequence ID" value="XM_001257449.1"/>
</dbReference>
<keyword evidence="3" id="KW-1185">Reference proteome</keyword>
<dbReference type="GeneID" id="4583964"/>
<keyword evidence="1" id="KW-0560">Oxidoreductase</keyword>
<dbReference type="PANTHER" id="PTHR13847">
    <property type="entry name" value="SARCOSINE DEHYDROGENASE-RELATED"/>
    <property type="match status" value="1"/>
</dbReference>
<proteinExistence type="predicted"/>
<dbReference type="HOGENOM" id="CLU_1652636_0_0_1"/>
<name>A1DL82_NEOFI</name>
<dbReference type="GO" id="GO:0016491">
    <property type="term" value="F:oxidoreductase activity"/>
    <property type="evidence" value="ECO:0007669"/>
    <property type="project" value="UniProtKB-KW"/>
</dbReference>
<evidence type="ECO:0008006" key="4">
    <source>
        <dbReference type="Google" id="ProtNLM"/>
    </source>
</evidence>
<reference evidence="3" key="1">
    <citation type="journal article" date="2008" name="PLoS Genet.">
        <title>Genomic islands in the pathogenic filamentous fungus Aspergillus fumigatus.</title>
        <authorList>
            <person name="Fedorova N.D."/>
            <person name="Khaldi N."/>
            <person name="Joardar V.S."/>
            <person name="Maiti R."/>
            <person name="Amedeo P."/>
            <person name="Anderson M.J."/>
            <person name="Crabtree J."/>
            <person name="Silva J.C."/>
            <person name="Badger J.H."/>
            <person name="Albarraq A."/>
            <person name="Angiuoli S."/>
            <person name="Bussey H."/>
            <person name="Bowyer P."/>
            <person name="Cotty P.J."/>
            <person name="Dyer P.S."/>
            <person name="Egan A."/>
            <person name="Galens K."/>
            <person name="Fraser-Liggett C.M."/>
            <person name="Haas B.J."/>
            <person name="Inman J.M."/>
            <person name="Kent R."/>
            <person name="Lemieux S."/>
            <person name="Malavazi I."/>
            <person name="Orvis J."/>
            <person name="Roemer T."/>
            <person name="Ronning C.M."/>
            <person name="Sundaram J.P."/>
            <person name="Sutton G."/>
            <person name="Turner G."/>
            <person name="Venter J.C."/>
            <person name="White O.R."/>
            <person name="Whitty B.R."/>
            <person name="Youngman P."/>
            <person name="Wolfe K.H."/>
            <person name="Goldman G.H."/>
            <person name="Wortman J.R."/>
            <person name="Jiang B."/>
            <person name="Denning D.W."/>
            <person name="Nierman W.C."/>
        </authorList>
    </citation>
    <scope>NUCLEOTIDE SEQUENCE [LARGE SCALE GENOMIC DNA]</scope>
    <source>
        <strain evidence="3">ATCC 1020 / DSM 3700 / CBS 544.65 / FGSC A1164 / JCM 1740 / NRRL 181 / WB 181</strain>
    </source>
</reference>
<dbReference type="Proteomes" id="UP000006702">
    <property type="component" value="Unassembled WGS sequence"/>
</dbReference>